<evidence type="ECO:0000313" key="2">
    <source>
        <dbReference type="EMBL" id="MCJ8014754.1"/>
    </source>
</evidence>
<evidence type="ECO:0000313" key="3">
    <source>
        <dbReference type="Proteomes" id="UP001139347"/>
    </source>
</evidence>
<dbReference type="AlphaFoldDB" id="A0A9X1WTF0"/>
<accession>A0A9X1WTF0</accession>
<gene>
    <name evidence="2" type="ORF">MUG84_24025</name>
</gene>
<name>A0A9X1WTF0_9BACL</name>
<dbReference type="Pfam" id="PF19767">
    <property type="entry name" value="DUF6254"/>
    <property type="match status" value="1"/>
</dbReference>
<dbReference type="Proteomes" id="UP001139347">
    <property type="component" value="Unassembled WGS sequence"/>
</dbReference>
<evidence type="ECO:0000256" key="1">
    <source>
        <dbReference type="SAM" id="MobiDB-lite"/>
    </source>
</evidence>
<feature type="region of interest" description="Disordered" evidence="1">
    <location>
        <begin position="1"/>
        <end position="37"/>
    </location>
</feature>
<comment type="caution">
    <text evidence="2">The sequence shown here is derived from an EMBL/GenBank/DDBJ whole genome shotgun (WGS) entry which is preliminary data.</text>
</comment>
<dbReference type="EMBL" id="JALIRP010000014">
    <property type="protein sequence ID" value="MCJ8014754.1"/>
    <property type="molecule type" value="Genomic_DNA"/>
</dbReference>
<feature type="compositionally biased region" description="Basic and acidic residues" evidence="1">
    <location>
        <begin position="9"/>
        <end position="37"/>
    </location>
</feature>
<keyword evidence="3" id="KW-1185">Reference proteome</keyword>
<dbReference type="RefSeq" id="WP_244730031.1">
    <property type="nucleotide sequence ID" value="NZ_JALIRP010000014.1"/>
</dbReference>
<proteinExistence type="predicted"/>
<organism evidence="2 3">
    <name type="scientific">Paenibacillus mangrovi</name>
    <dbReference type="NCBI Taxonomy" id="2931978"/>
    <lineage>
        <taxon>Bacteria</taxon>
        <taxon>Bacillati</taxon>
        <taxon>Bacillota</taxon>
        <taxon>Bacilli</taxon>
        <taxon>Bacillales</taxon>
        <taxon>Paenibacillaceae</taxon>
        <taxon>Paenibacillus</taxon>
    </lineage>
</organism>
<dbReference type="InterPro" id="IPR046221">
    <property type="entry name" value="DUF6254"/>
</dbReference>
<sequence length="37" mass="4396">MAHQKRRKEAAWKSRKQEPHPHGKIKSLKELSSENDE</sequence>
<reference evidence="2" key="1">
    <citation type="submission" date="2022-04" db="EMBL/GenBank/DDBJ databases">
        <title>Paenibacillus mangrovi sp. nov., a novel endophytic bacterium isolated from bark of Kandelia candel.</title>
        <authorList>
            <person name="Tuo L."/>
        </authorList>
    </citation>
    <scope>NUCLEOTIDE SEQUENCE</scope>
    <source>
        <strain evidence="2">KQZ6P-2</strain>
    </source>
</reference>
<protein>
    <submittedName>
        <fullName evidence="2">DUF6254 family protein</fullName>
    </submittedName>
</protein>